<protein>
    <submittedName>
        <fullName evidence="1">Uncharacterized protein</fullName>
    </submittedName>
</protein>
<gene>
    <name evidence="1" type="ORF">B0T23DRAFT_390057</name>
</gene>
<comment type="caution">
    <text evidence="1">The sequence shown here is derived from an EMBL/GenBank/DDBJ whole genome shotgun (WGS) entry which is preliminary data.</text>
</comment>
<name>A0AAJ0HYL1_9PEZI</name>
<organism evidence="1 2">
    <name type="scientific">Neurospora hispaniola</name>
    <dbReference type="NCBI Taxonomy" id="588809"/>
    <lineage>
        <taxon>Eukaryota</taxon>
        <taxon>Fungi</taxon>
        <taxon>Dikarya</taxon>
        <taxon>Ascomycota</taxon>
        <taxon>Pezizomycotina</taxon>
        <taxon>Sordariomycetes</taxon>
        <taxon>Sordariomycetidae</taxon>
        <taxon>Sordariales</taxon>
        <taxon>Sordariaceae</taxon>
        <taxon>Neurospora</taxon>
    </lineage>
</organism>
<reference evidence="1 2" key="1">
    <citation type="journal article" date="2023" name="Mol. Phylogenet. Evol.">
        <title>Genome-scale phylogeny and comparative genomics of the fungal order Sordariales.</title>
        <authorList>
            <person name="Hensen N."/>
            <person name="Bonometti L."/>
            <person name="Westerberg I."/>
            <person name="Brannstrom I.O."/>
            <person name="Guillou S."/>
            <person name="Cros-Aarteil S."/>
            <person name="Calhoun S."/>
            <person name="Haridas S."/>
            <person name="Kuo A."/>
            <person name="Mondo S."/>
            <person name="Pangilinan J."/>
            <person name="Riley R."/>
            <person name="LaButti K."/>
            <person name="Andreopoulos B."/>
            <person name="Lipzen A."/>
            <person name="Chen C."/>
            <person name="Yan M."/>
            <person name="Daum C."/>
            <person name="Ng V."/>
            <person name="Clum A."/>
            <person name="Steindorff A."/>
            <person name="Ohm R.A."/>
            <person name="Martin F."/>
            <person name="Silar P."/>
            <person name="Natvig D.O."/>
            <person name="Lalanne C."/>
            <person name="Gautier V."/>
            <person name="Ament-Velasquez S.L."/>
            <person name="Kruys A."/>
            <person name="Hutchinson M.I."/>
            <person name="Powell A.J."/>
            <person name="Barry K."/>
            <person name="Miller A.N."/>
            <person name="Grigoriev I.V."/>
            <person name="Debuchy R."/>
            <person name="Gladieux P."/>
            <person name="Hiltunen Thoren M."/>
            <person name="Johannesson H."/>
        </authorList>
    </citation>
    <scope>NUCLEOTIDE SEQUENCE [LARGE SCALE GENOMIC DNA]</scope>
    <source>
        <strain evidence="1 2">FGSC 10403</strain>
    </source>
</reference>
<dbReference type="AlphaFoldDB" id="A0AAJ0HYL1"/>
<accession>A0AAJ0HYL1</accession>
<evidence type="ECO:0000313" key="1">
    <source>
        <dbReference type="EMBL" id="KAK3485286.1"/>
    </source>
</evidence>
<dbReference type="Proteomes" id="UP001285908">
    <property type="component" value="Unassembled WGS sequence"/>
</dbReference>
<sequence>MSIPPVQGSHLVALKDATFFLLLLLSAARKRPLLPTAFVPFVLMFPPLASRLVQPNIPPPQSQGYKLRPSRPSISWGPWPRIWLWKKRDGWIVRQQQEPTGTNEGTDKLTARPCDTHFLLSLVGSLGENQILLRPSRHGSRWLSLLPIA</sequence>
<dbReference type="RefSeq" id="XP_062688190.1">
    <property type="nucleotide sequence ID" value="XM_062837856.1"/>
</dbReference>
<keyword evidence="2" id="KW-1185">Reference proteome</keyword>
<proteinExistence type="predicted"/>
<dbReference type="GeneID" id="87875478"/>
<dbReference type="EMBL" id="JAULSX010000010">
    <property type="protein sequence ID" value="KAK3485286.1"/>
    <property type="molecule type" value="Genomic_DNA"/>
</dbReference>
<evidence type="ECO:0000313" key="2">
    <source>
        <dbReference type="Proteomes" id="UP001285908"/>
    </source>
</evidence>